<accession>A0A9R1WFM5</accession>
<dbReference type="EMBL" id="NBSK02000001">
    <property type="protein sequence ID" value="KAJ0224345.1"/>
    <property type="molecule type" value="Genomic_DNA"/>
</dbReference>
<evidence type="ECO:0000313" key="2">
    <source>
        <dbReference type="Proteomes" id="UP000235145"/>
    </source>
</evidence>
<organism evidence="1 2">
    <name type="scientific">Lactuca sativa</name>
    <name type="common">Garden lettuce</name>
    <dbReference type="NCBI Taxonomy" id="4236"/>
    <lineage>
        <taxon>Eukaryota</taxon>
        <taxon>Viridiplantae</taxon>
        <taxon>Streptophyta</taxon>
        <taxon>Embryophyta</taxon>
        <taxon>Tracheophyta</taxon>
        <taxon>Spermatophyta</taxon>
        <taxon>Magnoliopsida</taxon>
        <taxon>eudicotyledons</taxon>
        <taxon>Gunneridae</taxon>
        <taxon>Pentapetalae</taxon>
        <taxon>asterids</taxon>
        <taxon>campanulids</taxon>
        <taxon>Asterales</taxon>
        <taxon>Asteraceae</taxon>
        <taxon>Cichorioideae</taxon>
        <taxon>Cichorieae</taxon>
        <taxon>Lactucinae</taxon>
        <taxon>Lactuca</taxon>
    </lineage>
</organism>
<reference evidence="1 2" key="1">
    <citation type="journal article" date="2017" name="Nat. Commun.">
        <title>Genome assembly with in vitro proximity ligation data and whole-genome triplication in lettuce.</title>
        <authorList>
            <person name="Reyes-Chin-Wo S."/>
            <person name="Wang Z."/>
            <person name="Yang X."/>
            <person name="Kozik A."/>
            <person name="Arikit S."/>
            <person name="Song C."/>
            <person name="Xia L."/>
            <person name="Froenicke L."/>
            <person name="Lavelle D.O."/>
            <person name="Truco M.J."/>
            <person name="Xia R."/>
            <person name="Zhu S."/>
            <person name="Xu C."/>
            <person name="Xu H."/>
            <person name="Xu X."/>
            <person name="Cox K."/>
            <person name="Korf I."/>
            <person name="Meyers B.C."/>
            <person name="Michelmore R.W."/>
        </authorList>
    </citation>
    <scope>NUCLEOTIDE SEQUENCE [LARGE SCALE GENOMIC DNA]</scope>
    <source>
        <strain evidence="2">cv. Salinas</strain>
        <tissue evidence="1">Seedlings</tissue>
    </source>
</reference>
<comment type="caution">
    <text evidence="1">The sequence shown here is derived from an EMBL/GenBank/DDBJ whole genome shotgun (WGS) entry which is preliminary data.</text>
</comment>
<evidence type="ECO:0008006" key="3">
    <source>
        <dbReference type="Google" id="ProtNLM"/>
    </source>
</evidence>
<protein>
    <recommendedName>
        <fullName evidence="3">DUF4378 domain-containing protein</fullName>
    </recommendedName>
</protein>
<sequence length="433" mass="49203">MERVKRRKLKFPCLFGVTDETPKARRIQSWCPNNATTDHSLFNFQVGKSTSKQSNQNRKRSSSFLAKLMGKNGISSARPISMQQRITLEKNKVSKSEIPPKKIILLKPNNTECFSIESEVITVPSRITFGLNDRLTHSLSKFSEASLISEAKNKMSSSSSTSVLPSFQDSNHRMSFCHEADADEKIVVYSELLDDDDVMVGYANLYGEIEETGSKSFQEPLNAKSRGMSPLRLSTPIEDVSSHSNHFERLDARLQDIKKQLHILKIESLSTPTQPTHTKKRNLADTSTEPVTWESSFSAHILQSSDIYETAPATIHHPRDPRLFYRIEKCFFKGSVLSKSEKHLLYDYIEHTFIKISKSMVAQGESQLMLSELSIEDQVVKVVEEIDIEEGENFVVNNYDKDPEWLEKNQINNLGKLLSELVLTDLILEVIEN</sequence>
<keyword evidence="2" id="KW-1185">Reference proteome</keyword>
<gene>
    <name evidence="1" type="ORF">LSAT_V11C100022450</name>
</gene>
<dbReference type="AlphaFoldDB" id="A0A9R1WFM5"/>
<name>A0A9R1WFM5_LACSA</name>
<proteinExistence type="predicted"/>
<dbReference type="OrthoDB" id="1657933at2759"/>
<evidence type="ECO:0000313" key="1">
    <source>
        <dbReference type="EMBL" id="KAJ0224345.1"/>
    </source>
</evidence>
<dbReference type="Proteomes" id="UP000235145">
    <property type="component" value="Unassembled WGS sequence"/>
</dbReference>